<evidence type="ECO:0000256" key="1">
    <source>
        <dbReference type="ARBA" id="ARBA00023125"/>
    </source>
</evidence>
<keyword evidence="1 2" id="KW-0238">DNA-binding</keyword>
<dbReference type="SUPFAM" id="SSF46689">
    <property type="entry name" value="Homeodomain-like"/>
    <property type="match status" value="1"/>
</dbReference>
<dbReference type="AlphaFoldDB" id="A0A146J6N8"/>
<sequence length="104" mass="12072">MRQAKTDLAEQIFSATDRLMAREGLNQLSMHKLAKEANVAAGTIYLYLKTKMNCLNNLHTECFQCLWQHLKKILMKRNLFSNNIDKCGKTFGISYKKIPLFYPI</sequence>
<accession>A0A146J6N8</accession>
<protein>
    <submittedName>
        <fullName evidence="4">Immature AcrR</fullName>
    </submittedName>
</protein>
<dbReference type="Pfam" id="PF00440">
    <property type="entry name" value="TetR_N"/>
    <property type="match status" value="1"/>
</dbReference>
<dbReference type="InterPro" id="IPR009057">
    <property type="entry name" value="Homeodomain-like_sf"/>
</dbReference>
<feature type="DNA-binding region" description="H-T-H motif" evidence="2">
    <location>
        <begin position="29"/>
        <end position="48"/>
    </location>
</feature>
<dbReference type="InterPro" id="IPR001647">
    <property type="entry name" value="HTH_TetR"/>
</dbReference>
<feature type="domain" description="HTH tetR-type" evidence="3">
    <location>
        <begin position="6"/>
        <end position="66"/>
    </location>
</feature>
<dbReference type="GO" id="GO:0003677">
    <property type="term" value="F:DNA binding"/>
    <property type="evidence" value="ECO:0007669"/>
    <property type="project" value="UniProtKB-UniRule"/>
</dbReference>
<dbReference type="PROSITE" id="PS50977">
    <property type="entry name" value="HTH_TETR_2"/>
    <property type="match status" value="1"/>
</dbReference>
<name>A0A146J6N8_HAEIF</name>
<dbReference type="EMBL" id="LC126887">
    <property type="protein sequence ID" value="BAU79528.1"/>
    <property type="molecule type" value="Genomic_DNA"/>
</dbReference>
<evidence type="ECO:0000256" key="2">
    <source>
        <dbReference type="PROSITE-ProRule" id="PRU00335"/>
    </source>
</evidence>
<proteinExistence type="predicted"/>
<evidence type="ECO:0000259" key="3">
    <source>
        <dbReference type="PROSITE" id="PS50977"/>
    </source>
</evidence>
<dbReference type="Gene3D" id="1.10.357.10">
    <property type="entry name" value="Tetracycline Repressor, domain 2"/>
    <property type="match status" value="1"/>
</dbReference>
<organism evidence="4">
    <name type="scientific">Haemophilus influenzae</name>
    <dbReference type="NCBI Taxonomy" id="727"/>
    <lineage>
        <taxon>Bacteria</taxon>
        <taxon>Pseudomonadati</taxon>
        <taxon>Pseudomonadota</taxon>
        <taxon>Gammaproteobacteria</taxon>
        <taxon>Pasteurellales</taxon>
        <taxon>Pasteurellaceae</taxon>
        <taxon>Haemophilus</taxon>
    </lineage>
</organism>
<reference evidence="4" key="1">
    <citation type="journal article" date="2016" name="Antimicrob. Agents Chemother.">
        <title>Clarithromycin Resistance Mechanisms of Epidemic ?-Lactamase-Nonproducing Ampicillin-Resistant Haemophilus influenzae Strains in Japan.</title>
        <authorList>
            <person name="Seyama S."/>
            <person name="Wajima T."/>
            <person name="Nakaminami H."/>
            <person name="Noguchi N."/>
        </authorList>
    </citation>
    <scope>NUCLEOTIDE SEQUENCE</scope>
    <source>
        <strain evidence="4">42-2012</strain>
    </source>
</reference>
<gene>
    <name evidence="4" type="primary">acrR</name>
</gene>
<evidence type="ECO:0000313" key="4">
    <source>
        <dbReference type="EMBL" id="BAU79528.1"/>
    </source>
</evidence>